<dbReference type="Pfam" id="PF00443">
    <property type="entry name" value="UCH"/>
    <property type="match status" value="2"/>
</dbReference>
<dbReference type="PANTHER" id="PTHR24006:SF905">
    <property type="entry name" value="UBIQUITIN CARBOXYL-TERMINAL HYDROLASE 1"/>
    <property type="match status" value="1"/>
</dbReference>
<dbReference type="PROSITE" id="PS50235">
    <property type="entry name" value="USP_3"/>
    <property type="match status" value="1"/>
</dbReference>
<evidence type="ECO:0000313" key="3">
    <source>
        <dbReference type="EMBL" id="KAK7463948.1"/>
    </source>
</evidence>
<evidence type="ECO:0000256" key="1">
    <source>
        <dbReference type="SAM" id="MobiDB-lite"/>
    </source>
</evidence>
<dbReference type="EMBL" id="JACVVK020000596">
    <property type="protein sequence ID" value="KAK7463948.1"/>
    <property type="molecule type" value="Genomic_DNA"/>
</dbReference>
<feature type="compositionally biased region" description="Basic residues" evidence="1">
    <location>
        <begin position="336"/>
        <end position="347"/>
    </location>
</feature>
<feature type="compositionally biased region" description="Low complexity" evidence="1">
    <location>
        <begin position="597"/>
        <end position="619"/>
    </location>
</feature>
<dbReference type="InterPro" id="IPR018200">
    <property type="entry name" value="USP_CS"/>
</dbReference>
<name>A0ABD0J6Y1_9CAEN</name>
<dbReference type="Proteomes" id="UP001519460">
    <property type="component" value="Unassembled WGS sequence"/>
</dbReference>
<evidence type="ECO:0000313" key="4">
    <source>
        <dbReference type="Proteomes" id="UP001519460"/>
    </source>
</evidence>
<evidence type="ECO:0000259" key="2">
    <source>
        <dbReference type="PROSITE" id="PS50235"/>
    </source>
</evidence>
<sequence length="1107" mass="119481">MVVADEDPPRKRSRLSLKSSRKGENAPSPDEPPTLESAGATPQGPAVKPESEPIAEDCPPPLLDLSQSDLPSDSVGVPPVASLENLGNTCFLNSVLEVLRYTPCFLEGLGEIYRHIIYIEKVKATAAERSGTEVKTEPTLSWELVKNLFQMYKRMEKREQMFFQFANADVTSMAVQPDKILDNIREFNPMFEGNMQHDAQELLRCLLCYLEDSEKELHAVYTRIWALDPSLLKTPVKESPPALDAEKQMWSSAKDKILTAAKISSRCKVPASATEAVALSADTNDSCSSYQGSGCGKSNSSSEDHASVAASGSDLSEELDAAAEGGRTMPSPRGGTRTKKRKFRGGKSTREPAEDEVDGCIKSTVAMEVSGSGVCRLDGGGDTSGGNCCKQGEEHVGKRTRMSTRRGAARAPVDPTHSPRNSSRTKCNGKNDRSPSGDGDDCCEDTGTGKKLDPTSVDKNQPTILSMFSKRGTQTRRLGMRGRIVCLDQNGKTGENELSAEFENNAGGKAIVASVAPSAQAPNCKGGNSSLKSKRVDSSVSSSTTMCPPTNFTRNSPRAANSPVRKSPRKLATTLANMQLNGMAARRVLTDCGNQKSSAGLASSSSAQNSPAPPSLNSLDDALLVEAKLTPPPSPVHPNKISKTSAARDSQECVPPTKEKTPTRSPGGLALSKSPGSGLTQPKLMIKLENIDRLCNNSPTVSASAAMIALQTSSSAIRKVTFGGEEAGNDHDSENEEEEGRLGMKASFQCVPLKSVSVKVEKCDMVCSSPEKSVSARFATTCLARQRAQRFNMIEKLFQGSMMMRTKCLECENCTERRESFQDVSVPLKEKGSGGSDSESDEEQDSCLLRLMQAFTEVERLQDDNKYFCDHCLHKNEAERSLHYDVLPNILTVHLKRFSATTGMFGCLSKINDHVTVPLLLSCLRYKCPKPCVRADHRYTLFAIITHAGSTIMSGHYLSYIKVRPNADGSPLGYDTLATYLNNSPAKRSQPDRTDVEAETPCSEAEVACELATDQTVPMASSSTGGRGGGSSSGSRSQGAGERGDGDGLSADGDPDSSDYHWLECDDETISILSQSEFQARLSEKEGALRGTPYVLFYHRLDTWRGK</sequence>
<feature type="compositionally biased region" description="Basic residues" evidence="1">
    <location>
        <begin position="398"/>
        <end position="408"/>
    </location>
</feature>
<dbReference type="InterPro" id="IPR038765">
    <property type="entry name" value="Papain-like_cys_pep_sf"/>
</dbReference>
<dbReference type="Gene3D" id="3.90.70.10">
    <property type="entry name" value="Cysteine proteinases"/>
    <property type="match status" value="2"/>
</dbReference>
<dbReference type="InterPro" id="IPR028889">
    <property type="entry name" value="USP"/>
</dbReference>
<dbReference type="InterPro" id="IPR050164">
    <property type="entry name" value="Peptidase_C19"/>
</dbReference>
<comment type="caution">
    <text evidence="3">The sequence shown here is derived from an EMBL/GenBank/DDBJ whole genome shotgun (WGS) entry which is preliminary data.</text>
</comment>
<dbReference type="PROSITE" id="PS00973">
    <property type="entry name" value="USP_2"/>
    <property type="match status" value="1"/>
</dbReference>
<dbReference type="AlphaFoldDB" id="A0ABD0J6Y1"/>
<dbReference type="SUPFAM" id="SSF54001">
    <property type="entry name" value="Cysteine proteinases"/>
    <property type="match status" value="1"/>
</dbReference>
<feature type="region of interest" description="Disordered" evidence="1">
    <location>
        <begin position="1"/>
        <end position="76"/>
    </location>
</feature>
<accession>A0ABD0J6Y1</accession>
<feature type="region of interest" description="Disordered" evidence="1">
    <location>
        <begin position="519"/>
        <end position="569"/>
    </location>
</feature>
<dbReference type="InterPro" id="IPR001394">
    <property type="entry name" value="Peptidase_C19_UCH"/>
</dbReference>
<gene>
    <name evidence="3" type="ORF">BaRGS_00038060</name>
</gene>
<feature type="compositionally biased region" description="Polar residues" evidence="1">
    <location>
        <begin position="418"/>
        <end position="428"/>
    </location>
</feature>
<feature type="region of interest" description="Disordered" evidence="1">
    <location>
        <begin position="595"/>
        <end position="680"/>
    </location>
</feature>
<feature type="region of interest" description="Disordered" evidence="1">
    <location>
        <begin position="386"/>
        <end position="462"/>
    </location>
</feature>
<feature type="compositionally biased region" description="Low complexity" evidence="1">
    <location>
        <begin position="63"/>
        <end position="74"/>
    </location>
</feature>
<keyword evidence="4" id="KW-1185">Reference proteome</keyword>
<feature type="region of interest" description="Disordered" evidence="1">
    <location>
        <begin position="1013"/>
        <end position="1062"/>
    </location>
</feature>
<feature type="domain" description="USP" evidence="2">
    <location>
        <begin position="81"/>
        <end position="1101"/>
    </location>
</feature>
<feature type="compositionally biased region" description="Polar residues" evidence="1">
    <location>
        <begin position="544"/>
        <end position="559"/>
    </location>
</feature>
<feature type="region of interest" description="Disordered" evidence="1">
    <location>
        <begin position="284"/>
        <end position="356"/>
    </location>
</feature>
<protein>
    <recommendedName>
        <fullName evidence="2">USP domain-containing protein</fullName>
    </recommendedName>
</protein>
<feature type="compositionally biased region" description="Polar residues" evidence="1">
    <location>
        <begin position="284"/>
        <end position="301"/>
    </location>
</feature>
<proteinExistence type="predicted"/>
<dbReference type="PANTHER" id="PTHR24006">
    <property type="entry name" value="UBIQUITIN CARBOXYL-TERMINAL HYDROLASE"/>
    <property type="match status" value="1"/>
</dbReference>
<reference evidence="3 4" key="1">
    <citation type="journal article" date="2023" name="Sci. Data">
        <title>Genome assembly of the Korean intertidal mud-creeper Batillaria attramentaria.</title>
        <authorList>
            <person name="Patra A.K."/>
            <person name="Ho P.T."/>
            <person name="Jun S."/>
            <person name="Lee S.J."/>
            <person name="Kim Y."/>
            <person name="Won Y.J."/>
        </authorList>
    </citation>
    <scope>NUCLEOTIDE SEQUENCE [LARGE SCALE GENOMIC DNA]</scope>
    <source>
        <strain evidence="3">Wonlab-2016</strain>
    </source>
</reference>
<organism evidence="3 4">
    <name type="scientific">Batillaria attramentaria</name>
    <dbReference type="NCBI Taxonomy" id="370345"/>
    <lineage>
        <taxon>Eukaryota</taxon>
        <taxon>Metazoa</taxon>
        <taxon>Spiralia</taxon>
        <taxon>Lophotrochozoa</taxon>
        <taxon>Mollusca</taxon>
        <taxon>Gastropoda</taxon>
        <taxon>Caenogastropoda</taxon>
        <taxon>Sorbeoconcha</taxon>
        <taxon>Cerithioidea</taxon>
        <taxon>Batillariidae</taxon>
        <taxon>Batillaria</taxon>
    </lineage>
</organism>